<keyword evidence="2" id="KW-1185">Reference proteome</keyword>
<name>A0A1G5XJ63_9EURY</name>
<sequence>MNTDELELIKKAFKEDRKIVEKLSDEEKWVDSKYYQGGSVYRTDDDELIDLEIQTRDYDIEDHVNYIEFAEQLYEKHKKRVSIYVYCIPSVKINLKLYNIKSEADFIIRLAQYRKGSFIKRVKSKLWD</sequence>
<evidence type="ECO:0000313" key="1">
    <source>
        <dbReference type="EMBL" id="SDA70014.1"/>
    </source>
</evidence>
<proteinExistence type="predicted"/>
<evidence type="ECO:0000313" key="2">
    <source>
        <dbReference type="Proteomes" id="UP000323439"/>
    </source>
</evidence>
<protein>
    <submittedName>
        <fullName evidence="1">Uncharacterized protein</fullName>
    </submittedName>
</protein>
<reference evidence="1 2" key="1">
    <citation type="submission" date="2016-10" db="EMBL/GenBank/DDBJ databases">
        <authorList>
            <person name="Varghese N."/>
            <person name="Submissions S."/>
        </authorList>
    </citation>
    <scope>NUCLEOTIDE SEQUENCE [LARGE SCALE GENOMIC DNA]</scope>
    <source>
        <strain evidence="1 2">DSM 16643</strain>
    </source>
</reference>
<dbReference type="OrthoDB" id="377304at2157"/>
<dbReference type="EMBL" id="FMXB01000025">
    <property type="protein sequence ID" value="SDA70014.1"/>
    <property type="molecule type" value="Genomic_DNA"/>
</dbReference>
<dbReference type="AlphaFoldDB" id="A0A1G5XJ63"/>
<accession>A0A1G5XJ63</accession>
<gene>
    <name evidence="1" type="ORF">SAMN02910315_02264</name>
</gene>
<dbReference type="RefSeq" id="WP_149732743.1">
    <property type="nucleotide sequence ID" value="NZ_FMXB01000025.1"/>
</dbReference>
<dbReference type="Proteomes" id="UP000323439">
    <property type="component" value="Unassembled WGS sequence"/>
</dbReference>
<organism evidence="1 2">
    <name type="scientific">Methanobrevibacter millerae</name>
    <dbReference type="NCBI Taxonomy" id="230361"/>
    <lineage>
        <taxon>Archaea</taxon>
        <taxon>Methanobacteriati</taxon>
        <taxon>Methanobacteriota</taxon>
        <taxon>Methanomada group</taxon>
        <taxon>Methanobacteria</taxon>
        <taxon>Methanobacteriales</taxon>
        <taxon>Methanobacteriaceae</taxon>
        <taxon>Methanobrevibacter</taxon>
    </lineage>
</organism>